<proteinExistence type="predicted"/>
<evidence type="ECO:0000313" key="3">
    <source>
        <dbReference type="EMBL" id="WNQ09397.1"/>
    </source>
</evidence>
<dbReference type="Pfam" id="PF12685">
    <property type="entry name" value="SpoIIIAH"/>
    <property type="match status" value="1"/>
</dbReference>
<keyword evidence="2" id="KW-0472">Membrane</keyword>
<dbReference type="InterPro" id="IPR038503">
    <property type="entry name" value="SpoIIIAH_sf"/>
</dbReference>
<dbReference type="AlphaFoldDB" id="A0AA96L9B7"/>
<dbReference type="Gene3D" id="1.10.287.4300">
    <property type="entry name" value="Stage III sporulation protein AH-like"/>
    <property type="match status" value="1"/>
</dbReference>
<name>A0AA96L9B7_9BACL</name>
<gene>
    <name evidence="3" type="ORF">MJA45_17380</name>
</gene>
<feature type="compositionally biased region" description="Basic and acidic residues" evidence="1">
    <location>
        <begin position="73"/>
        <end position="88"/>
    </location>
</feature>
<feature type="compositionally biased region" description="Basic and acidic residues" evidence="1">
    <location>
        <begin position="130"/>
        <end position="139"/>
    </location>
</feature>
<evidence type="ECO:0000256" key="1">
    <source>
        <dbReference type="SAM" id="MobiDB-lite"/>
    </source>
</evidence>
<organism evidence="3 4">
    <name type="scientific">Paenibacillus aurantius</name>
    <dbReference type="NCBI Taxonomy" id="2918900"/>
    <lineage>
        <taxon>Bacteria</taxon>
        <taxon>Bacillati</taxon>
        <taxon>Bacillota</taxon>
        <taxon>Bacilli</taxon>
        <taxon>Bacillales</taxon>
        <taxon>Paenibacillaceae</taxon>
        <taxon>Paenibacillus</taxon>
    </lineage>
</organism>
<keyword evidence="4" id="KW-1185">Reference proteome</keyword>
<dbReference type="RefSeq" id="WP_315603169.1">
    <property type="nucleotide sequence ID" value="NZ_CP130318.1"/>
</dbReference>
<feature type="transmembrane region" description="Helical" evidence="2">
    <location>
        <begin position="7"/>
        <end position="26"/>
    </location>
</feature>
<evidence type="ECO:0000313" key="4">
    <source>
        <dbReference type="Proteomes" id="UP001305702"/>
    </source>
</evidence>
<keyword evidence="2" id="KW-0812">Transmembrane</keyword>
<reference evidence="3 4" key="1">
    <citation type="submission" date="2022-02" db="EMBL/GenBank/DDBJ databases">
        <title>Paenibacillus sp. MBLB1776 Whole Genome Shotgun Sequencing.</title>
        <authorList>
            <person name="Hwang C.Y."/>
            <person name="Cho E.-S."/>
            <person name="Seo M.-J."/>
        </authorList>
    </citation>
    <scope>NUCLEOTIDE SEQUENCE [LARGE SCALE GENOMIC DNA]</scope>
    <source>
        <strain evidence="3 4">MBLB1776</strain>
    </source>
</reference>
<dbReference type="Proteomes" id="UP001305702">
    <property type="component" value="Chromosome"/>
</dbReference>
<keyword evidence="2" id="KW-1133">Transmembrane helix</keyword>
<evidence type="ECO:0000256" key="2">
    <source>
        <dbReference type="SAM" id="Phobius"/>
    </source>
</evidence>
<dbReference type="KEGG" id="paun:MJA45_17380"/>
<dbReference type="EMBL" id="CP130318">
    <property type="protein sequence ID" value="WNQ09397.1"/>
    <property type="molecule type" value="Genomic_DNA"/>
</dbReference>
<dbReference type="InterPro" id="IPR024232">
    <property type="entry name" value="SpoIIIAH"/>
</dbReference>
<feature type="region of interest" description="Disordered" evidence="1">
    <location>
        <begin position="40"/>
        <end position="142"/>
    </location>
</feature>
<accession>A0AA96L9B7</accession>
<sequence>MNTKRQTIWLVSMLSLMVVLSAYYLFTEDVNKLDVASDATHQEDVKVTTQEDPAGGKDKAVGGTEAAGAVKTDSSKTDAKPADPRSEPKPVSPQPTEGGKASPQPTDSGKASPKPTDSGKTQPQASAAPKDNKSTDAKATDAQVISQLESQASAKSGADYIIQQQLKRSDDLAEQTGKLLAIINDTKNSSDTIAKAYDDMSKLEQQEAKQSHIEEVLSKDYAQALLTKEESKWKVIVQTNKLERSQALSIIDLVMSELNVGPEKVSVQAMQ</sequence>
<protein>
    <submittedName>
        <fullName evidence="3">SpoIIIAH-like family protein</fullName>
    </submittedName>
</protein>